<protein>
    <submittedName>
        <fullName evidence="1">Uncharacterized protein</fullName>
    </submittedName>
</protein>
<keyword evidence="2" id="KW-1185">Reference proteome</keyword>
<evidence type="ECO:0000313" key="2">
    <source>
        <dbReference type="Proteomes" id="UP000024635"/>
    </source>
</evidence>
<name>A0A016UAD7_9BILA</name>
<dbReference type="EMBL" id="JARK01001384">
    <property type="protein sequence ID" value="EYC12110.1"/>
    <property type="molecule type" value="Genomic_DNA"/>
</dbReference>
<gene>
    <name evidence="1" type="primary">Acey_s0048.g1619</name>
    <name evidence="1" type="ORF">Y032_0048g1619</name>
</gene>
<accession>A0A016UAD7</accession>
<reference evidence="2" key="1">
    <citation type="journal article" date="2015" name="Nat. Genet.">
        <title>The genome and transcriptome of the zoonotic hookworm Ancylostoma ceylanicum identify infection-specific gene families.</title>
        <authorList>
            <person name="Schwarz E.M."/>
            <person name="Hu Y."/>
            <person name="Antoshechkin I."/>
            <person name="Miller M.M."/>
            <person name="Sternberg P.W."/>
            <person name="Aroian R.V."/>
        </authorList>
    </citation>
    <scope>NUCLEOTIDE SEQUENCE</scope>
    <source>
        <strain evidence="2">HY135</strain>
    </source>
</reference>
<sequence length="71" mass="8339">MVSFVDVHSGLRKSQQLSPQLVSGRVSHDVSPFQDGYYPELRRSHLTRWYLSRWFLLCPRITNPCHHNNTS</sequence>
<dbReference type="Proteomes" id="UP000024635">
    <property type="component" value="Unassembled WGS sequence"/>
</dbReference>
<comment type="caution">
    <text evidence="1">The sequence shown here is derived from an EMBL/GenBank/DDBJ whole genome shotgun (WGS) entry which is preliminary data.</text>
</comment>
<evidence type="ECO:0000313" key="1">
    <source>
        <dbReference type="EMBL" id="EYC12110.1"/>
    </source>
</evidence>
<organism evidence="1 2">
    <name type="scientific">Ancylostoma ceylanicum</name>
    <dbReference type="NCBI Taxonomy" id="53326"/>
    <lineage>
        <taxon>Eukaryota</taxon>
        <taxon>Metazoa</taxon>
        <taxon>Ecdysozoa</taxon>
        <taxon>Nematoda</taxon>
        <taxon>Chromadorea</taxon>
        <taxon>Rhabditida</taxon>
        <taxon>Rhabditina</taxon>
        <taxon>Rhabditomorpha</taxon>
        <taxon>Strongyloidea</taxon>
        <taxon>Ancylostomatidae</taxon>
        <taxon>Ancylostomatinae</taxon>
        <taxon>Ancylostoma</taxon>
    </lineage>
</organism>
<dbReference type="AlphaFoldDB" id="A0A016UAD7"/>
<proteinExistence type="predicted"/>